<evidence type="ECO:0000313" key="2">
    <source>
        <dbReference type="Proteomes" id="UP001162800"/>
    </source>
</evidence>
<keyword evidence="2" id="KW-1185">Reference proteome</keyword>
<protein>
    <submittedName>
        <fullName evidence="1">CesT family type III secretion system chaperone</fullName>
    </submittedName>
</protein>
<sequence length="148" mass="16125">MRQTYDALLTSLAEEIGLDAPSLLSTEEILIDNLPISLQFEGNDEHGDVLLCSLLGTVPAQRWAEVARTLLWANHGGTGTRGGTLGVVPEDDMVTMTMRRPLQSLDADKLAALLGWMTDTCLAWRDYVSGESSAEPPELFQMQLGSYA</sequence>
<dbReference type="RefSeq" id="WP_231043999.1">
    <property type="nucleotide sequence ID" value="NZ_CP106881.1"/>
</dbReference>
<dbReference type="SUPFAM" id="SSF69635">
    <property type="entry name" value="Type III secretory system chaperone-like"/>
    <property type="match status" value="1"/>
</dbReference>
<evidence type="ECO:0000313" key="1">
    <source>
        <dbReference type="EMBL" id="UYG52465.1"/>
    </source>
</evidence>
<dbReference type="EMBL" id="CP106881">
    <property type="protein sequence ID" value="UYG52465.1"/>
    <property type="molecule type" value="Genomic_DNA"/>
</dbReference>
<proteinExistence type="predicted"/>
<dbReference type="Proteomes" id="UP001162800">
    <property type="component" value="Chromosome"/>
</dbReference>
<organism evidence="1 2">
    <name type="scientific">Comamonas endophytica</name>
    <dbReference type="NCBI Taxonomy" id="2949090"/>
    <lineage>
        <taxon>Bacteria</taxon>
        <taxon>Pseudomonadati</taxon>
        <taxon>Pseudomonadota</taxon>
        <taxon>Betaproteobacteria</taxon>
        <taxon>Burkholderiales</taxon>
        <taxon>Comamonadaceae</taxon>
        <taxon>Comamonas</taxon>
    </lineage>
</organism>
<gene>
    <name evidence="1" type="ORF">M9799_04265</name>
</gene>
<dbReference type="InterPro" id="IPR010261">
    <property type="entry name" value="Tir_chaperone"/>
</dbReference>
<name>A0ABY6GDT4_9BURK</name>
<accession>A0ABY6GDT4</accession>
<dbReference type="Pfam" id="PF05932">
    <property type="entry name" value="CesT"/>
    <property type="match status" value="1"/>
</dbReference>
<reference evidence="1" key="1">
    <citation type="submission" date="2022-09" db="EMBL/GenBank/DDBJ databases">
        <title>The complete genome of Acidovorax sp. 5MLIR.</title>
        <authorList>
            <person name="Liu L."/>
            <person name="Yue J."/>
            <person name="Yang F."/>
            <person name="Yuan J."/>
            <person name="Li L."/>
        </authorList>
    </citation>
    <scope>NUCLEOTIDE SEQUENCE</scope>
    <source>
        <strain evidence="1">5MLIR</strain>
    </source>
</reference>
<dbReference type="Gene3D" id="3.30.1460.10">
    <property type="match status" value="1"/>
</dbReference>